<protein>
    <submittedName>
        <fullName evidence="9">RNA methyltransferase</fullName>
    </submittedName>
    <submittedName>
        <fullName evidence="8">tRNA and rRNA cytosine-C5-methylase</fullName>
    </submittedName>
</protein>
<dbReference type="RefSeq" id="WP_003628868.1">
    <property type="nucleotide sequence ID" value="NZ_AP023028.1"/>
</dbReference>
<proteinExistence type="inferred from homology"/>
<dbReference type="PRINTS" id="PR02008">
    <property type="entry name" value="RCMTFAMILY"/>
</dbReference>
<feature type="binding site" evidence="6">
    <location>
        <position position="173"/>
    </location>
    <ligand>
        <name>S-adenosyl-L-methionine</name>
        <dbReference type="ChEBI" id="CHEBI:59789"/>
    </ligand>
</feature>
<evidence type="ECO:0000256" key="6">
    <source>
        <dbReference type="PROSITE-ProRule" id="PRU01023"/>
    </source>
</evidence>
<dbReference type="KEGG" id="lhd:HUO_05700"/>
<dbReference type="GO" id="GO:0003723">
    <property type="term" value="F:RNA binding"/>
    <property type="evidence" value="ECO:0007669"/>
    <property type="project" value="UniProtKB-UniRule"/>
</dbReference>
<accession>A0A0D5MIT9</accession>
<evidence type="ECO:0000256" key="3">
    <source>
        <dbReference type="ARBA" id="ARBA00022679"/>
    </source>
</evidence>
<dbReference type="GO" id="GO:0008173">
    <property type="term" value="F:RNA methyltransferase activity"/>
    <property type="evidence" value="ECO:0007669"/>
    <property type="project" value="InterPro"/>
</dbReference>
<organism evidence="8 10">
    <name type="scientific">Lactobacillus helveticus</name>
    <name type="common">Lactobacillus suntoryeus</name>
    <dbReference type="NCBI Taxonomy" id="1587"/>
    <lineage>
        <taxon>Bacteria</taxon>
        <taxon>Bacillati</taxon>
        <taxon>Bacillota</taxon>
        <taxon>Bacilli</taxon>
        <taxon>Lactobacillales</taxon>
        <taxon>Lactobacillaceae</taxon>
        <taxon>Lactobacillus</taxon>
    </lineage>
</organism>
<dbReference type="Gene3D" id="2.30.130.60">
    <property type="match status" value="1"/>
</dbReference>
<evidence type="ECO:0000313" key="9">
    <source>
        <dbReference type="EMBL" id="GFP13704.1"/>
    </source>
</evidence>
<feature type="binding site" evidence="6">
    <location>
        <position position="128"/>
    </location>
    <ligand>
        <name>S-adenosyl-L-methionine</name>
        <dbReference type="ChEBI" id="CHEBI:59789"/>
    </ligand>
</feature>
<dbReference type="CDD" id="cd02440">
    <property type="entry name" value="AdoMet_MTases"/>
    <property type="match status" value="1"/>
</dbReference>
<name>A0A0D5MIT9_LACHE</name>
<dbReference type="InterPro" id="IPR027391">
    <property type="entry name" value="Nol1_Nop2_Fmu_2"/>
</dbReference>
<dbReference type="AlphaFoldDB" id="A0A0D5MIT9"/>
<dbReference type="InterPro" id="IPR023267">
    <property type="entry name" value="RCMT"/>
</dbReference>
<comment type="caution">
    <text evidence="6">Lacks conserved residue(s) required for the propagation of feature annotation.</text>
</comment>
<keyword evidence="3 6" id="KW-0808">Transferase</keyword>
<dbReference type="Pfam" id="PF01189">
    <property type="entry name" value="Methyltr_RsmB-F"/>
    <property type="match status" value="1"/>
</dbReference>
<reference evidence="8 10" key="1">
    <citation type="submission" date="2016-10" db="EMBL/GenBank/DDBJ databases">
        <title>Complete genomic sequencing of Lactobacillus helveticus LH99 and comparative genome analysis.</title>
        <authorList>
            <person name="Li N."/>
            <person name="You C."/>
            <person name="Liu Z."/>
        </authorList>
    </citation>
    <scope>NUCLEOTIDE SEQUENCE [LARGE SCALE GENOMIC DNA]</scope>
    <source>
        <strain evidence="8 10">LH99</strain>
    </source>
</reference>
<dbReference type="PANTHER" id="PTHR22807:SF30">
    <property type="entry name" value="28S RRNA (CYTOSINE(4447)-C(5))-METHYLTRANSFERASE-RELATED"/>
    <property type="match status" value="1"/>
</dbReference>
<dbReference type="InterPro" id="IPR001678">
    <property type="entry name" value="MeTrfase_RsmB-F_NOP2_dom"/>
</dbReference>
<feature type="binding site" evidence="6">
    <location>
        <begin position="104"/>
        <end position="110"/>
    </location>
    <ligand>
        <name>S-adenosyl-L-methionine</name>
        <dbReference type="ChEBI" id="CHEBI:59789"/>
    </ligand>
</feature>
<dbReference type="PROSITE" id="PS51686">
    <property type="entry name" value="SAM_MT_RSMB_NOP"/>
    <property type="match status" value="1"/>
</dbReference>
<dbReference type="GO" id="GO:0001510">
    <property type="term" value="P:RNA methylation"/>
    <property type="evidence" value="ECO:0007669"/>
    <property type="project" value="InterPro"/>
</dbReference>
<keyword evidence="1" id="KW-0963">Cytoplasm</keyword>
<evidence type="ECO:0000256" key="1">
    <source>
        <dbReference type="ARBA" id="ARBA00022490"/>
    </source>
</evidence>
<dbReference type="EMBL" id="CP017982">
    <property type="protein sequence ID" value="AYE61502.1"/>
    <property type="molecule type" value="Genomic_DNA"/>
</dbReference>
<evidence type="ECO:0000256" key="4">
    <source>
        <dbReference type="ARBA" id="ARBA00022691"/>
    </source>
</evidence>
<evidence type="ECO:0000256" key="2">
    <source>
        <dbReference type="ARBA" id="ARBA00022603"/>
    </source>
</evidence>
<gene>
    <name evidence="8" type="ORF">BC335_1018</name>
    <name evidence="9" type="ORF">LHEJCM1062_15760</name>
</gene>
<dbReference type="Gene3D" id="3.30.70.1170">
    <property type="entry name" value="Sun protein, domain 3"/>
    <property type="match status" value="1"/>
</dbReference>
<keyword evidence="4 6" id="KW-0949">S-adenosyl-L-methionine</keyword>
<dbReference type="InterPro" id="IPR031340">
    <property type="entry name" value="RsmF_methylt_CI"/>
</dbReference>
<comment type="similarity">
    <text evidence="6">Belongs to the class I-like SAM-binding methyltransferase superfamily. RsmB/NOP family.</text>
</comment>
<dbReference type="CDD" id="cd21147">
    <property type="entry name" value="RsmF_methylt_CTD1"/>
    <property type="match status" value="1"/>
</dbReference>
<evidence type="ECO:0000313" key="8">
    <source>
        <dbReference type="EMBL" id="AYE61502.1"/>
    </source>
</evidence>
<dbReference type="SUPFAM" id="SSF53335">
    <property type="entry name" value="S-adenosyl-L-methionine-dependent methyltransferases"/>
    <property type="match status" value="1"/>
</dbReference>
<evidence type="ECO:0000256" key="5">
    <source>
        <dbReference type="ARBA" id="ARBA00022884"/>
    </source>
</evidence>
<reference evidence="9" key="2">
    <citation type="submission" date="2020-07" db="EMBL/GenBank/DDBJ databases">
        <title>Draft genome sequence of Lactobacillus helveticus strain JCM 1062.</title>
        <authorList>
            <person name="Endo A."/>
            <person name="Maeno S."/>
            <person name="Kido Y."/>
        </authorList>
    </citation>
    <scope>NUCLEOTIDE SEQUENCE</scope>
    <source>
        <strain evidence="9">JCM 1062</strain>
    </source>
</reference>
<dbReference type="Pfam" id="PF13636">
    <property type="entry name" value="Methyltranf_PUA"/>
    <property type="match status" value="1"/>
</dbReference>
<keyword evidence="5 6" id="KW-0694">RNA-binding</keyword>
<sequence length="460" mass="51746">MLKLPVEFKEKYQKLLGDEEATEFFAAMNEESKKAIRINTLKNPVKIAYSLNEAIPDLRDAYYGEISGEDPEWVSGYVYSQDPAAMFPAALSGVKPGDKVLDLCAAPGGKTTKLGEQLENEGLLVANEISGTRAKALRENVERWGIGNALITNESPEKLSPVFYDFFDVILVDAPCSGEGMFRKNPEAIDYWSQDYVLTCQRRQKDILNEAVKMLKPNGRLIYSTCTFAPEEDEQIVSWLVNEHGFSILDTEIKDEKISLGHPEWSDNNPELTKTIRFWPQDGVGEGQFAAVLQKNGGNAETVTKKSKKKKQKKNPLRLTKSQQELVGNVINQFNLPDSLSDWSKKAMVRNDHVFIPAIVLSEKTKLHIVNNGIELGILKKKRFEPGHQLAEVLGQLKQTRVVDLATLDDYQKYLHGETIKVQSDLRGFLLVSYQNLIFSFGKITGNGILKNFYPKGLRK</sequence>
<dbReference type="Proteomes" id="UP000267794">
    <property type="component" value="Chromosome"/>
</dbReference>
<dbReference type="EMBL" id="BLYV01000341">
    <property type="protein sequence ID" value="GFP13704.1"/>
    <property type="molecule type" value="Genomic_DNA"/>
</dbReference>
<evidence type="ECO:0000313" key="10">
    <source>
        <dbReference type="Proteomes" id="UP000267794"/>
    </source>
</evidence>
<dbReference type="Gene3D" id="3.40.50.150">
    <property type="entry name" value="Vaccinia Virus protein VP39"/>
    <property type="match status" value="1"/>
</dbReference>
<dbReference type="Proteomes" id="UP000630086">
    <property type="component" value="Unassembled WGS sequence"/>
</dbReference>
<dbReference type="InterPro" id="IPR029063">
    <property type="entry name" value="SAM-dependent_MTases_sf"/>
</dbReference>
<dbReference type="Pfam" id="PF17126">
    <property type="entry name" value="RsmF_methylt_CI"/>
    <property type="match status" value="1"/>
</dbReference>
<dbReference type="Pfam" id="PF17125">
    <property type="entry name" value="Methyltr_RsmF_N"/>
    <property type="match status" value="1"/>
</dbReference>
<feature type="domain" description="SAM-dependent MTase RsmB/NOP-type" evidence="7">
    <location>
        <begin position="1"/>
        <end position="296"/>
    </location>
</feature>
<dbReference type="PANTHER" id="PTHR22807">
    <property type="entry name" value="NOP2 YEAST -RELATED NOL1/NOP2/FMU SUN DOMAIN-CONTAINING"/>
    <property type="match status" value="1"/>
</dbReference>
<dbReference type="InterPro" id="IPR049560">
    <property type="entry name" value="MeTrfase_RsmB-F_NOP2_cat"/>
</dbReference>
<dbReference type="InterPro" id="IPR031341">
    <property type="entry name" value="Methyltr_RsmF_N"/>
</dbReference>
<feature type="active site" description="Nucleophile" evidence="6">
    <location>
        <position position="226"/>
    </location>
</feature>
<evidence type="ECO:0000259" key="7">
    <source>
        <dbReference type="PROSITE" id="PS51686"/>
    </source>
</evidence>
<keyword evidence="2 6" id="KW-0489">Methyltransferase</keyword>